<dbReference type="AlphaFoldDB" id="K2N4N9"/>
<gene>
    <name evidence="2" type="ORF">NA2_10133</name>
</gene>
<dbReference type="Proteomes" id="UP000006786">
    <property type="component" value="Unassembled WGS sequence"/>
</dbReference>
<organism evidence="2 3">
    <name type="scientific">Nitratireductor pacificus pht-3B</name>
    <dbReference type="NCBI Taxonomy" id="391937"/>
    <lineage>
        <taxon>Bacteria</taxon>
        <taxon>Pseudomonadati</taxon>
        <taxon>Pseudomonadota</taxon>
        <taxon>Alphaproteobacteria</taxon>
        <taxon>Hyphomicrobiales</taxon>
        <taxon>Phyllobacteriaceae</taxon>
        <taxon>Nitratireductor</taxon>
    </lineage>
</organism>
<keyword evidence="1" id="KW-0812">Transmembrane</keyword>
<dbReference type="Gene3D" id="3.90.226.10">
    <property type="entry name" value="2-enoyl-CoA Hydratase, Chain A, domain 1"/>
    <property type="match status" value="1"/>
</dbReference>
<dbReference type="PATRIC" id="fig|391937.3.peg.2091"/>
<dbReference type="EMBL" id="AMRM01000009">
    <property type="protein sequence ID" value="EKF19133.1"/>
    <property type="molecule type" value="Genomic_DNA"/>
</dbReference>
<keyword evidence="1" id="KW-0472">Membrane</keyword>
<evidence type="ECO:0000313" key="3">
    <source>
        <dbReference type="Proteomes" id="UP000006786"/>
    </source>
</evidence>
<dbReference type="eggNOG" id="COG3904">
    <property type="taxonomic scope" value="Bacteria"/>
</dbReference>
<dbReference type="RefSeq" id="WP_008596627.1">
    <property type="nucleotide sequence ID" value="NZ_AMRM01000009.1"/>
</dbReference>
<keyword evidence="1" id="KW-1133">Transmembrane helix</keyword>
<name>K2N4N9_9HYPH</name>
<comment type="caution">
    <text evidence="2">The sequence shown here is derived from an EMBL/GenBank/DDBJ whole genome shotgun (WGS) entry which is preliminary data.</text>
</comment>
<reference evidence="2 3" key="1">
    <citation type="journal article" date="2012" name="J. Bacteriol.">
        <title>Genome Sequence of Nitratireductor pacificus Type Strain pht-3B.</title>
        <authorList>
            <person name="Lai Q."/>
            <person name="Li G."/>
            <person name="Shao Z."/>
        </authorList>
    </citation>
    <scope>NUCLEOTIDE SEQUENCE [LARGE SCALE GENOMIC DNA]</scope>
    <source>
        <strain evidence="3">pht-3B</strain>
    </source>
</reference>
<evidence type="ECO:0000256" key="1">
    <source>
        <dbReference type="SAM" id="Phobius"/>
    </source>
</evidence>
<accession>K2N4N9</accession>
<dbReference type="OrthoDB" id="5936191at2"/>
<dbReference type="InterPro" id="IPR029045">
    <property type="entry name" value="ClpP/crotonase-like_dom_sf"/>
</dbReference>
<dbReference type="SUPFAM" id="SSF52096">
    <property type="entry name" value="ClpP/crotonase"/>
    <property type="match status" value="1"/>
</dbReference>
<evidence type="ECO:0008006" key="4">
    <source>
        <dbReference type="Google" id="ProtNLM"/>
    </source>
</evidence>
<sequence length="277" mass="29671">MSDHLVSSVDAKPRRNLLARYVSRFDDGALIRAAFVGVLIGSAAVLGMDLRELVDRNGGLWPKAAPQPFEQSVTVLPPVVDGGEARRQSADPRQFVTADREALRNAVRFTLEAGGILSVEGAIDPGASARFAAELEARGEYVSTVSFNSPGGSLDDAMAMARLVRERALATRIEDGALCASSCPLIFAGGVTREAGDRAAVGVHQFYAAEELANPAQAMADAQMITARISRHLAEMGVDPALWLHALDTPPRALYYLTPEQMKDYRLATGPLKLARN</sequence>
<evidence type="ECO:0000313" key="2">
    <source>
        <dbReference type="EMBL" id="EKF19133.1"/>
    </source>
</evidence>
<protein>
    <recommendedName>
        <fullName evidence="4">Periplasmic protein-like protein</fullName>
    </recommendedName>
</protein>
<feature type="transmembrane region" description="Helical" evidence="1">
    <location>
        <begin position="29"/>
        <end position="48"/>
    </location>
</feature>
<keyword evidence="3" id="KW-1185">Reference proteome</keyword>
<proteinExistence type="predicted"/>
<dbReference type="STRING" id="391937.NA2_10133"/>